<dbReference type="RefSeq" id="WP_184520714.1">
    <property type="nucleotide sequence ID" value="NZ_JACIJD010000019.1"/>
</dbReference>
<sequence length="105" mass="11574">MAELRARLEAVAAEAIDTAARAIEFLDELDARHADMEPDHDGEAEAEEVSAQAVTLAPDWVRPKSGCAPTISEKYAEYCRVTGQVLSRGNVIDFPRRLRFVEVST</sequence>
<reference evidence="1 2" key="1">
    <citation type="submission" date="2020-08" db="EMBL/GenBank/DDBJ databases">
        <title>Genomic Encyclopedia of Type Strains, Phase IV (KMG-IV): sequencing the most valuable type-strain genomes for metagenomic binning, comparative biology and taxonomic classification.</title>
        <authorList>
            <person name="Goeker M."/>
        </authorList>
    </citation>
    <scope>NUCLEOTIDE SEQUENCE [LARGE SCALE GENOMIC DNA]</scope>
    <source>
        <strain evidence="1 2">DSM 25622</strain>
    </source>
</reference>
<comment type="caution">
    <text evidence="1">The sequence shown here is derived from an EMBL/GenBank/DDBJ whole genome shotgun (WGS) entry which is preliminary data.</text>
</comment>
<name>A0A840YLF2_9PROT</name>
<organism evidence="1 2">
    <name type="scientific">Muricoccus pecuniae</name>
    <dbReference type="NCBI Taxonomy" id="693023"/>
    <lineage>
        <taxon>Bacteria</taxon>
        <taxon>Pseudomonadati</taxon>
        <taxon>Pseudomonadota</taxon>
        <taxon>Alphaproteobacteria</taxon>
        <taxon>Acetobacterales</taxon>
        <taxon>Roseomonadaceae</taxon>
        <taxon>Muricoccus</taxon>
    </lineage>
</organism>
<evidence type="ECO:0000313" key="2">
    <source>
        <dbReference type="Proteomes" id="UP000580654"/>
    </source>
</evidence>
<dbReference type="AlphaFoldDB" id="A0A840YLF2"/>
<dbReference type="EMBL" id="JACIJD010000019">
    <property type="protein sequence ID" value="MBB5695513.1"/>
    <property type="molecule type" value="Genomic_DNA"/>
</dbReference>
<keyword evidence="2" id="KW-1185">Reference proteome</keyword>
<protein>
    <submittedName>
        <fullName evidence="1">Uncharacterized protein</fullName>
    </submittedName>
</protein>
<evidence type="ECO:0000313" key="1">
    <source>
        <dbReference type="EMBL" id="MBB5695513.1"/>
    </source>
</evidence>
<gene>
    <name evidence="1" type="ORF">FHS87_003572</name>
</gene>
<accession>A0A840YLF2</accession>
<dbReference type="Proteomes" id="UP000580654">
    <property type="component" value="Unassembled WGS sequence"/>
</dbReference>
<proteinExistence type="predicted"/>